<keyword evidence="2" id="KW-1185">Reference proteome</keyword>
<reference evidence="2" key="1">
    <citation type="journal article" date="2013" name="Nature">
        <title>Pan genome of the phytoplankton Emiliania underpins its global distribution.</title>
        <authorList>
            <person name="Read B.A."/>
            <person name="Kegel J."/>
            <person name="Klute M.J."/>
            <person name="Kuo A."/>
            <person name="Lefebvre S.C."/>
            <person name="Maumus F."/>
            <person name="Mayer C."/>
            <person name="Miller J."/>
            <person name="Monier A."/>
            <person name="Salamov A."/>
            <person name="Young J."/>
            <person name="Aguilar M."/>
            <person name="Claverie J.M."/>
            <person name="Frickenhaus S."/>
            <person name="Gonzalez K."/>
            <person name="Herman E.K."/>
            <person name="Lin Y.C."/>
            <person name="Napier J."/>
            <person name="Ogata H."/>
            <person name="Sarno A.F."/>
            <person name="Shmutz J."/>
            <person name="Schroeder D."/>
            <person name="de Vargas C."/>
            <person name="Verret F."/>
            <person name="von Dassow P."/>
            <person name="Valentin K."/>
            <person name="Van de Peer Y."/>
            <person name="Wheeler G."/>
            <person name="Dacks J.B."/>
            <person name="Delwiche C.F."/>
            <person name="Dyhrman S.T."/>
            <person name="Glockner G."/>
            <person name="John U."/>
            <person name="Richards T."/>
            <person name="Worden A.Z."/>
            <person name="Zhang X."/>
            <person name="Grigoriev I.V."/>
            <person name="Allen A.E."/>
            <person name="Bidle K."/>
            <person name="Borodovsky M."/>
            <person name="Bowler C."/>
            <person name="Brownlee C."/>
            <person name="Cock J.M."/>
            <person name="Elias M."/>
            <person name="Gladyshev V.N."/>
            <person name="Groth M."/>
            <person name="Guda C."/>
            <person name="Hadaegh A."/>
            <person name="Iglesias-Rodriguez M.D."/>
            <person name="Jenkins J."/>
            <person name="Jones B.M."/>
            <person name="Lawson T."/>
            <person name="Leese F."/>
            <person name="Lindquist E."/>
            <person name="Lobanov A."/>
            <person name="Lomsadze A."/>
            <person name="Malik S.B."/>
            <person name="Marsh M.E."/>
            <person name="Mackinder L."/>
            <person name="Mock T."/>
            <person name="Mueller-Roeber B."/>
            <person name="Pagarete A."/>
            <person name="Parker M."/>
            <person name="Probert I."/>
            <person name="Quesneville H."/>
            <person name="Raines C."/>
            <person name="Rensing S.A."/>
            <person name="Riano-Pachon D.M."/>
            <person name="Richier S."/>
            <person name="Rokitta S."/>
            <person name="Shiraiwa Y."/>
            <person name="Soanes D.M."/>
            <person name="van der Giezen M."/>
            <person name="Wahlund T.M."/>
            <person name="Williams B."/>
            <person name="Wilson W."/>
            <person name="Wolfe G."/>
            <person name="Wurch L.L."/>
        </authorList>
    </citation>
    <scope>NUCLEOTIDE SEQUENCE</scope>
</reference>
<reference evidence="1" key="2">
    <citation type="submission" date="2024-10" db="UniProtKB">
        <authorList>
            <consortium name="EnsemblProtists"/>
        </authorList>
    </citation>
    <scope>IDENTIFICATION</scope>
</reference>
<name>A0A0D3HZ74_EMIH1</name>
<dbReference type="EnsemblProtists" id="EOD04309">
    <property type="protein sequence ID" value="EOD04309"/>
    <property type="gene ID" value="EMIHUDRAFT_259646"/>
</dbReference>
<dbReference type="AlphaFoldDB" id="A0A0D3HZ74"/>
<accession>A0A0D3HZ74</accession>
<dbReference type="PaxDb" id="2903-EOD04309"/>
<proteinExistence type="predicted"/>
<dbReference type="Proteomes" id="UP000013827">
    <property type="component" value="Unassembled WGS sequence"/>
</dbReference>
<sequence length="74" mass="8097">MATERSDFSTASAAQSDAAWYFIDSNRARCAIDPTGETLHFLYSTNAITKQTYGACKRLRLPSLPRHSRASGVG</sequence>
<evidence type="ECO:0000313" key="2">
    <source>
        <dbReference type="Proteomes" id="UP000013827"/>
    </source>
</evidence>
<dbReference type="HOGENOM" id="CLU_2692979_0_0_1"/>
<dbReference type="GeneID" id="17250459"/>
<dbReference type="KEGG" id="ehx:EMIHUDRAFT_259646"/>
<organism evidence="1 2">
    <name type="scientific">Emiliania huxleyi (strain CCMP1516)</name>
    <dbReference type="NCBI Taxonomy" id="280463"/>
    <lineage>
        <taxon>Eukaryota</taxon>
        <taxon>Haptista</taxon>
        <taxon>Haptophyta</taxon>
        <taxon>Prymnesiophyceae</taxon>
        <taxon>Isochrysidales</taxon>
        <taxon>Noelaerhabdaceae</taxon>
        <taxon>Emiliania</taxon>
    </lineage>
</organism>
<evidence type="ECO:0000313" key="1">
    <source>
        <dbReference type="EnsemblProtists" id="EOD04309"/>
    </source>
</evidence>
<protein>
    <submittedName>
        <fullName evidence="1">Uncharacterized protein</fullName>
    </submittedName>
</protein>
<dbReference type="RefSeq" id="XP_005756738.1">
    <property type="nucleotide sequence ID" value="XM_005756681.1"/>
</dbReference>